<dbReference type="PROSITE" id="PS50035">
    <property type="entry name" value="PLD"/>
    <property type="match status" value="1"/>
</dbReference>
<dbReference type="PANTHER" id="PTHR12586:SF1">
    <property type="entry name" value="CDP-DIACYLGLYCEROL--GLYCEROL-3-PHOSPHATE 3-PHOSPHATIDYLTRANSFERASE, MITOCHONDRIAL"/>
    <property type="match status" value="1"/>
</dbReference>
<dbReference type="RefSeq" id="XP_060453658.1">
    <property type="nucleotide sequence ID" value="XM_060596691.1"/>
</dbReference>
<evidence type="ECO:0000256" key="1">
    <source>
        <dbReference type="ARBA" id="ARBA00005042"/>
    </source>
</evidence>
<evidence type="ECO:0000256" key="3">
    <source>
        <dbReference type="ARBA" id="ARBA00022516"/>
    </source>
</evidence>
<dbReference type="GO" id="GO:0032049">
    <property type="term" value="P:cardiolipin biosynthetic process"/>
    <property type="evidence" value="ECO:0007669"/>
    <property type="project" value="InterPro"/>
</dbReference>
<evidence type="ECO:0000256" key="7">
    <source>
        <dbReference type="ARBA" id="ARBA00023209"/>
    </source>
</evidence>
<dbReference type="GO" id="GO:0005739">
    <property type="term" value="C:mitochondrion"/>
    <property type="evidence" value="ECO:0007669"/>
    <property type="project" value="UniProtKB-SubCell"/>
</dbReference>
<sequence length="557" mass="60163">MPPRIPLAVGPPEFRLMARAARVRTLYRSAVAGAAPSSTQSAPLPPAAAMPPAFAGLAAGLSATQPCFGAHGESVEMLEGPVVFHDRLLQMVRGAQRRILISTLYIGTEEESLVDAVNTALAARPGVRATFVLDYNRATRPGKGTPASTVDMLMPLLERFGDRVDVWLYRSPKLRGLLEAIVPPRFNEGWGTWHAKYYAVDDDVMLSGANLAASYFTNRQDRYIHLASHPSLLSYLSSITRLVSDYSYKVVPNARPGALGEHGVLLNPGSPPVPVGKRGAFTASGPGALWRERSLSPRGWAGHANATFGAFQQAWRASNGVRTRDAAAKGADTWFWPVLQSGVLNIGEEERAMAAVWAAIRRAHEAGEKVEVDLTSGYFGLYAAYKRSVVDSPAPVRVIAASPKANGFYGSRGASNLIPEGYTLLEKRFYADAAKNGRVGAGGVRLQEWEREGWTYHAKGMWVSEAEEGETSEQAVEHPFLTFIGSSNLSTRSLQLDTELSLLLATSNKSLRSALGHELATLREHAHDVGPATWATPERRVSLASRVLVALGVEGML</sequence>
<reference evidence="12" key="1">
    <citation type="journal article" date="2023" name="BMC Genomics">
        <title>Chromosome-level genome assemblies of Cutaneotrichosporon spp. (Trichosporonales, Basidiomycota) reveal imbalanced evolution between nucleotide sequences and chromosome synteny.</title>
        <authorList>
            <person name="Kobayashi Y."/>
            <person name="Kayamori A."/>
            <person name="Aoki K."/>
            <person name="Shiwa Y."/>
            <person name="Matsutani M."/>
            <person name="Fujita N."/>
            <person name="Sugita T."/>
            <person name="Iwasaki W."/>
            <person name="Tanaka N."/>
            <person name="Takashima M."/>
        </authorList>
    </citation>
    <scope>NUCLEOTIDE SEQUENCE</scope>
    <source>
        <strain evidence="12">HIS019</strain>
    </source>
</reference>
<gene>
    <name evidence="12" type="primary">PGS1</name>
    <name evidence="12" type="ORF">CcaverHIS019_0111100</name>
</gene>
<keyword evidence="7 10" id="KW-0594">Phospholipid biosynthesis</keyword>
<keyword evidence="10" id="KW-0547">Nucleotide-binding</keyword>
<comment type="catalytic activity">
    <reaction evidence="9 10">
        <text>a CDP-1,2-diacyl-sn-glycerol + sn-glycerol 3-phosphate = a 1,2-diacyl-sn-glycero-3-phospho-(1'-sn-glycero-3'-phosphate) + CMP + H(+)</text>
        <dbReference type="Rhea" id="RHEA:12593"/>
        <dbReference type="ChEBI" id="CHEBI:15378"/>
        <dbReference type="ChEBI" id="CHEBI:57597"/>
        <dbReference type="ChEBI" id="CHEBI:58332"/>
        <dbReference type="ChEBI" id="CHEBI:60110"/>
        <dbReference type="ChEBI" id="CHEBI:60377"/>
        <dbReference type="EC" id="2.7.8.5"/>
    </reaction>
</comment>
<dbReference type="KEGG" id="ccac:CcaHIS019_0111100"/>
<keyword evidence="10" id="KW-0496">Mitochondrion</keyword>
<feature type="domain" description="PLD phosphodiesterase" evidence="11">
    <location>
        <begin position="194"/>
        <end position="215"/>
    </location>
</feature>
<dbReference type="GO" id="GO:0008444">
    <property type="term" value="F:CDP-diacylglycerol-glycerol-3-phosphate 3-phosphatidyltransferase activity"/>
    <property type="evidence" value="ECO:0007669"/>
    <property type="project" value="UniProtKB-EC"/>
</dbReference>
<evidence type="ECO:0000256" key="5">
    <source>
        <dbReference type="ARBA" id="ARBA00022737"/>
    </source>
</evidence>
<dbReference type="Gene3D" id="3.30.870.10">
    <property type="entry name" value="Endonuclease Chain A"/>
    <property type="match status" value="2"/>
</dbReference>
<dbReference type="PIRSF" id="PIRSF000850">
    <property type="entry name" value="Phospholipase_D_PSS"/>
    <property type="match status" value="1"/>
</dbReference>
<evidence type="ECO:0000256" key="9">
    <source>
        <dbReference type="ARBA" id="ARBA00048586"/>
    </source>
</evidence>
<keyword evidence="6 10" id="KW-0443">Lipid metabolism</keyword>
<evidence type="ECO:0000313" key="12">
    <source>
        <dbReference type="EMBL" id="BEI88392.1"/>
    </source>
</evidence>
<name>A0AA48I2X4_9TREE</name>
<dbReference type="SMART" id="SM00155">
    <property type="entry name" value="PLDc"/>
    <property type="match status" value="2"/>
</dbReference>
<comment type="function">
    <text evidence="10">Functions in the biosynthesis of the anionic phospholipids phosphatidylglycerol and cardiolipin.</text>
</comment>
<keyword evidence="5" id="KW-0677">Repeat</keyword>
<evidence type="ECO:0000256" key="6">
    <source>
        <dbReference type="ARBA" id="ARBA00023098"/>
    </source>
</evidence>
<comment type="similarity">
    <text evidence="2 10">Belongs to the CDP-alcohol phosphatidyltransferase class-II family.</text>
</comment>
<comment type="subcellular location">
    <subcellularLocation>
        <location evidence="10">Mitochondrion</location>
    </subcellularLocation>
</comment>
<evidence type="ECO:0000256" key="8">
    <source>
        <dbReference type="ARBA" id="ARBA00023264"/>
    </source>
</evidence>
<dbReference type="InterPro" id="IPR016270">
    <property type="entry name" value="PGS1"/>
</dbReference>
<keyword evidence="13" id="KW-1185">Reference proteome</keyword>
<accession>A0AA48I2X4</accession>
<dbReference type="PANTHER" id="PTHR12586">
    <property type="entry name" value="CDP-DIACYLGLYCEROL--SERINE O-PHOSPHATIDYLTRANSFERASE"/>
    <property type="match status" value="1"/>
</dbReference>
<dbReference type="EC" id="2.7.8.5" evidence="10"/>
<evidence type="ECO:0000256" key="2">
    <source>
        <dbReference type="ARBA" id="ARBA00010682"/>
    </source>
</evidence>
<keyword evidence="10" id="KW-0067">ATP-binding</keyword>
<dbReference type="EMBL" id="AP028212">
    <property type="protein sequence ID" value="BEI88392.1"/>
    <property type="molecule type" value="Genomic_DNA"/>
</dbReference>
<dbReference type="GeneID" id="85492263"/>
<protein>
    <recommendedName>
        <fullName evidence="10">CDP-diacylglycerol--glycerol-3-phosphate 3-phosphatidyltransferase</fullName>
        <ecNumber evidence="10">2.7.8.5</ecNumber>
    </recommendedName>
</protein>
<evidence type="ECO:0000256" key="10">
    <source>
        <dbReference type="RuleBase" id="RU365024"/>
    </source>
</evidence>
<dbReference type="SUPFAM" id="SSF56024">
    <property type="entry name" value="Phospholipase D/nuclease"/>
    <property type="match status" value="2"/>
</dbReference>
<organism evidence="12 13">
    <name type="scientific">Cutaneotrichosporon cavernicola</name>
    <dbReference type="NCBI Taxonomy" id="279322"/>
    <lineage>
        <taxon>Eukaryota</taxon>
        <taxon>Fungi</taxon>
        <taxon>Dikarya</taxon>
        <taxon>Basidiomycota</taxon>
        <taxon>Agaricomycotina</taxon>
        <taxon>Tremellomycetes</taxon>
        <taxon>Trichosporonales</taxon>
        <taxon>Trichosporonaceae</taxon>
        <taxon>Cutaneotrichosporon</taxon>
    </lineage>
</organism>
<keyword evidence="3 10" id="KW-0444">Lipid biosynthesis</keyword>
<evidence type="ECO:0000313" key="13">
    <source>
        <dbReference type="Proteomes" id="UP001233271"/>
    </source>
</evidence>
<dbReference type="AlphaFoldDB" id="A0AA48I2X4"/>
<proteinExistence type="inferred from homology"/>
<keyword evidence="8 10" id="KW-1208">Phospholipid metabolism</keyword>
<dbReference type="CDD" id="cd09137">
    <property type="entry name" value="PLDc_PGS1_euk_2"/>
    <property type="match status" value="1"/>
</dbReference>
<dbReference type="CDD" id="cd09135">
    <property type="entry name" value="PLDc_PGS1_euk_1"/>
    <property type="match status" value="1"/>
</dbReference>
<dbReference type="InterPro" id="IPR001736">
    <property type="entry name" value="PLipase_D/transphosphatidylase"/>
</dbReference>
<dbReference type="Proteomes" id="UP001233271">
    <property type="component" value="Chromosome 1"/>
</dbReference>
<keyword evidence="4 10" id="KW-0808">Transferase</keyword>
<comment type="pathway">
    <text evidence="1 10">Phospholipid metabolism; phosphatidylglycerol biosynthesis; phosphatidylglycerol from CDP-diacylglycerol: step 1/2.</text>
</comment>
<dbReference type="GO" id="GO:0005524">
    <property type="term" value="F:ATP binding"/>
    <property type="evidence" value="ECO:0007669"/>
    <property type="project" value="UniProtKB-KW"/>
</dbReference>
<evidence type="ECO:0000256" key="4">
    <source>
        <dbReference type="ARBA" id="ARBA00022679"/>
    </source>
</evidence>
<evidence type="ECO:0000259" key="11">
    <source>
        <dbReference type="PROSITE" id="PS50035"/>
    </source>
</evidence>